<keyword evidence="3" id="KW-1185">Reference proteome</keyword>
<dbReference type="Proteomes" id="UP000766904">
    <property type="component" value="Unassembled WGS sequence"/>
</dbReference>
<accession>A0A8J8TNM4</accession>
<dbReference type="NCBIfam" id="TIGR00176">
    <property type="entry name" value="mobB"/>
    <property type="match status" value="1"/>
</dbReference>
<dbReference type="GO" id="GO:0006777">
    <property type="term" value="P:Mo-molybdopterin cofactor biosynthetic process"/>
    <property type="evidence" value="ECO:0007669"/>
    <property type="project" value="InterPro"/>
</dbReference>
<reference evidence="2" key="1">
    <citation type="submission" date="2017-11" db="EMBL/GenBank/DDBJ databases">
        <authorList>
            <person name="Kajale S.C."/>
            <person name="Sharma A."/>
        </authorList>
    </citation>
    <scope>NUCLEOTIDE SEQUENCE</scope>
    <source>
        <strain evidence="2">LS1_42</strain>
    </source>
</reference>
<dbReference type="AlphaFoldDB" id="A0A8J8TNM4"/>
<dbReference type="Gene3D" id="3.40.50.300">
    <property type="entry name" value="P-loop containing nucleotide triphosphate hydrolases"/>
    <property type="match status" value="1"/>
</dbReference>
<organism evidence="2 3">
    <name type="scientific">Natronococcus pandeyae</name>
    <dbReference type="NCBI Taxonomy" id="2055836"/>
    <lineage>
        <taxon>Archaea</taxon>
        <taxon>Methanobacteriati</taxon>
        <taxon>Methanobacteriota</taxon>
        <taxon>Stenosarchaea group</taxon>
        <taxon>Halobacteria</taxon>
        <taxon>Halobacteriales</taxon>
        <taxon>Natrialbaceae</taxon>
        <taxon>Natronococcus</taxon>
    </lineage>
</organism>
<dbReference type="RefSeq" id="WP_148860122.1">
    <property type="nucleotide sequence ID" value="NZ_PHNJ01000017.1"/>
</dbReference>
<dbReference type="PANTHER" id="PTHR40072">
    <property type="entry name" value="MOLYBDOPTERIN-GUANINE DINUCLEOTIDE BIOSYNTHESIS ADAPTER PROTEIN-RELATED"/>
    <property type="match status" value="1"/>
</dbReference>
<dbReference type="EMBL" id="PHNJ01000017">
    <property type="protein sequence ID" value="TYL36473.1"/>
    <property type="molecule type" value="Genomic_DNA"/>
</dbReference>
<dbReference type="InterPro" id="IPR027417">
    <property type="entry name" value="P-loop_NTPase"/>
</dbReference>
<evidence type="ECO:0000313" key="3">
    <source>
        <dbReference type="Proteomes" id="UP000766904"/>
    </source>
</evidence>
<name>A0A8J8TNM4_9EURY</name>
<dbReference type="InterPro" id="IPR052539">
    <property type="entry name" value="MGD_biosynthesis_adapter"/>
</dbReference>
<dbReference type="PANTHER" id="PTHR40072:SF1">
    <property type="entry name" value="MOLYBDOPTERIN-GUANINE DINUCLEOTIDE BIOSYNTHESIS ADAPTER PROTEIN"/>
    <property type="match status" value="1"/>
</dbReference>
<feature type="domain" description="Molybdopterin-guanine dinucleotide biosynthesis protein B (MobB)" evidence="1">
    <location>
        <begin position="3"/>
        <end position="120"/>
    </location>
</feature>
<sequence>MNVLGIVGHSDSGKTTLLERLIPAFGAHGRVATVKSIHHDIEVDTPGTDTHRHATAGADTVVGITPSRTFEISRQGKGDDESAGELPALRRQLRRFERRGYDLVLVEGFRQARCPKIVVGETVPDGTAPQIIAHVDGPDAIDPDAFAASFGAAAKTVSSAD</sequence>
<dbReference type="SUPFAM" id="SSF52540">
    <property type="entry name" value="P-loop containing nucleoside triphosphate hydrolases"/>
    <property type="match status" value="1"/>
</dbReference>
<dbReference type="OrthoDB" id="9014at2157"/>
<comment type="caution">
    <text evidence="2">The sequence shown here is derived from an EMBL/GenBank/DDBJ whole genome shotgun (WGS) entry which is preliminary data.</text>
</comment>
<dbReference type="Pfam" id="PF03205">
    <property type="entry name" value="MobB"/>
    <property type="match status" value="1"/>
</dbReference>
<proteinExistence type="predicted"/>
<dbReference type="InterPro" id="IPR004435">
    <property type="entry name" value="MobB_dom"/>
</dbReference>
<evidence type="ECO:0000313" key="2">
    <source>
        <dbReference type="EMBL" id="TYL36473.1"/>
    </source>
</evidence>
<protein>
    <submittedName>
        <fullName evidence="2">Molybdopterin-guanine dinucleotide biosynthesis protein B</fullName>
    </submittedName>
</protein>
<evidence type="ECO:0000259" key="1">
    <source>
        <dbReference type="Pfam" id="PF03205"/>
    </source>
</evidence>
<gene>
    <name evidence="2" type="primary">mobB</name>
    <name evidence="2" type="ORF">CV102_21850</name>
</gene>
<dbReference type="GO" id="GO:0005525">
    <property type="term" value="F:GTP binding"/>
    <property type="evidence" value="ECO:0007669"/>
    <property type="project" value="InterPro"/>
</dbReference>